<gene>
    <name evidence="1" type="ORF">H5410_004485</name>
</gene>
<evidence type="ECO:0000313" key="2">
    <source>
        <dbReference type="Proteomes" id="UP000824120"/>
    </source>
</evidence>
<protein>
    <submittedName>
        <fullName evidence="1">Uncharacterized protein</fullName>
    </submittedName>
</protein>
<dbReference type="Proteomes" id="UP000824120">
    <property type="component" value="Chromosome 1"/>
</dbReference>
<proteinExistence type="predicted"/>
<evidence type="ECO:0000313" key="1">
    <source>
        <dbReference type="EMBL" id="KAG5632768.1"/>
    </source>
</evidence>
<dbReference type="OrthoDB" id="998214at2759"/>
<keyword evidence="2" id="KW-1185">Reference proteome</keyword>
<sequence length="241" mass="27253">MNDTEVDFTRSKVRALMTTNTETVANPVDTLVDSTTRESAIVEENRTLRHANERCEYHLGSPGHSTDNYWNLKGTIKKLINHGIVVVTDDQNTPNVTNNPLPAQNYLVGMICDDQEYKLLGKIGKFFRKIGEEKSLKNSEPAACLSVESINLDTKVLCVPGVSKRLELRSGTPRLYLPITNPKVVPWNYNKIVVFYQGKEIVQEVDETRGITCFGRYYSPEELREGKMAPRYPSTTEEGCY</sequence>
<accession>A0A9J6B7T7</accession>
<dbReference type="EMBL" id="JACXVP010000001">
    <property type="protein sequence ID" value="KAG5632768.1"/>
    <property type="molecule type" value="Genomic_DNA"/>
</dbReference>
<organism evidence="1 2">
    <name type="scientific">Solanum commersonii</name>
    <name type="common">Commerson's wild potato</name>
    <name type="synonym">Commerson's nightshade</name>
    <dbReference type="NCBI Taxonomy" id="4109"/>
    <lineage>
        <taxon>Eukaryota</taxon>
        <taxon>Viridiplantae</taxon>
        <taxon>Streptophyta</taxon>
        <taxon>Embryophyta</taxon>
        <taxon>Tracheophyta</taxon>
        <taxon>Spermatophyta</taxon>
        <taxon>Magnoliopsida</taxon>
        <taxon>eudicotyledons</taxon>
        <taxon>Gunneridae</taxon>
        <taxon>Pentapetalae</taxon>
        <taxon>asterids</taxon>
        <taxon>lamiids</taxon>
        <taxon>Solanales</taxon>
        <taxon>Solanaceae</taxon>
        <taxon>Solanoideae</taxon>
        <taxon>Solaneae</taxon>
        <taxon>Solanum</taxon>
    </lineage>
</organism>
<dbReference type="AlphaFoldDB" id="A0A9J6B7T7"/>
<dbReference type="PANTHER" id="PTHR32108">
    <property type="entry name" value="DNA-DIRECTED RNA POLYMERASE SUBUNIT ALPHA"/>
    <property type="match status" value="1"/>
</dbReference>
<name>A0A9J6B7T7_SOLCO</name>
<reference evidence="1 2" key="1">
    <citation type="submission" date="2020-09" db="EMBL/GenBank/DDBJ databases">
        <title>De no assembly of potato wild relative species, Solanum commersonii.</title>
        <authorList>
            <person name="Cho K."/>
        </authorList>
    </citation>
    <scope>NUCLEOTIDE SEQUENCE [LARGE SCALE GENOMIC DNA]</scope>
    <source>
        <strain evidence="1">LZ3.2</strain>
        <tissue evidence="1">Leaf</tissue>
    </source>
</reference>
<dbReference type="PANTHER" id="PTHR32108:SF9">
    <property type="entry name" value="REVERSE TRANSCRIPTASE RNASE H-LIKE DOMAIN-CONTAINING PROTEIN"/>
    <property type="match status" value="1"/>
</dbReference>
<comment type="caution">
    <text evidence="1">The sequence shown here is derived from an EMBL/GenBank/DDBJ whole genome shotgun (WGS) entry which is preliminary data.</text>
</comment>